<dbReference type="InterPro" id="IPR019186">
    <property type="entry name" value="Nucleolar_protein_12"/>
</dbReference>
<feature type="region of interest" description="Disordered" evidence="5">
    <location>
        <begin position="49"/>
        <end position="83"/>
    </location>
</feature>
<dbReference type="STRING" id="37992.A0A4Z0Z3X6"/>
<evidence type="ECO:0000313" key="6">
    <source>
        <dbReference type="EMBL" id="TGJ86155.1"/>
    </source>
</evidence>
<evidence type="ECO:0000256" key="5">
    <source>
        <dbReference type="SAM" id="MobiDB-lite"/>
    </source>
</evidence>
<evidence type="ECO:0000256" key="4">
    <source>
        <dbReference type="ARBA" id="ARBA00023242"/>
    </source>
</evidence>
<organism evidence="6 7">
    <name type="scientific">Xylaria hypoxylon</name>
    <dbReference type="NCBI Taxonomy" id="37992"/>
    <lineage>
        <taxon>Eukaryota</taxon>
        <taxon>Fungi</taxon>
        <taxon>Dikarya</taxon>
        <taxon>Ascomycota</taxon>
        <taxon>Pezizomycotina</taxon>
        <taxon>Sordariomycetes</taxon>
        <taxon>Xylariomycetidae</taxon>
        <taxon>Xylariales</taxon>
        <taxon>Xylariaceae</taxon>
        <taxon>Xylaria</taxon>
    </lineage>
</organism>
<comment type="subcellular location">
    <subcellularLocation>
        <location evidence="1">Nucleus</location>
        <location evidence="1">Nucleolus</location>
    </subcellularLocation>
</comment>
<dbReference type="Pfam" id="PF09805">
    <property type="entry name" value="Nop25"/>
    <property type="match status" value="1"/>
</dbReference>
<feature type="compositionally biased region" description="Basic residues" evidence="5">
    <location>
        <begin position="1"/>
        <end position="21"/>
    </location>
</feature>
<dbReference type="Proteomes" id="UP000297716">
    <property type="component" value="Unassembled WGS sequence"/>
</dbReference>
<dbReference type="GO" id="GO:0019843">
    <property type="term" value="F:rRNA binding"/>
    <property type="evidence" value="ECO:0007669"/>
    <property type="project" value="TreeGrafter"/>
</dbReference>
<proteinExistence type="inferred from homology"/>
<feature type="compositionally biased region" description="Acidic residues" evidence="5">
    <location>
        <begin position="100"/>
        <end position="112"/>
    </location>
</feature>
<dbReference type="GO" id="GO:0005730">
    <property type="term" value="C:nucleolus"/>
    <property type="evidence" value="ECO:0007669"/>
    <property type="project" value="UniProtKB-SubCell"/>
</dbReference>
<keyword evidence="3" id="KW-0175">Coiled coil</keyword>
<protein>
    <recommendedName>
        <fullName evidence="8">Ribosomal RNA-processing protein 17</fullName>
    </recommendedName>
</protein>
<evidence type="ECO:0000256" key="2">
    <source>
        <dbReference type="ARBA" id="ARBA00007175"/>
    </source>
</evidence>
<feature type="compositionally biased region" description="Acidic residues" evidence="5">
    <location>
        <begin position="161"/>
        <end position="171"/>
    </location>
</feature>
<feature type="region of interest" description="Disordered" evidence="5">
    <location>
        <begin position="98"/>
        <end position="196"/>
    </location>
</feature>
<comment type="caution">
    <text evidence="6">The sequence shown here is derived from an EMBL/GenBank/DDBJ whole genome shotgun (WGS) entry which is preliminary data.</text>
</comment>
<sequence length="223" mass="25987">MFARPRPKKLLAPPSKRRKRQHTIEEIKFDGDARAEYLTGFHKRKLQRAKYAQEQAAEQARQDRIDARKKHREDRKREVEEHVQSVNDALKQAAQAGYIEGEDGELSEDGTAEEWGGFQDTPRQQDTIDHEEEYIDEDRFTTVTVESVNVSRDGLTSSRPDDEESVDEEENIDKNTQGEPEKSSDKNKHAPKKKKQKFRCALYITMFRAHSWNYSMSEDMISN</sequence>
<dbReference type="OrthoDB" id="551633at2759"/>
<evidence type="ECO:0000256" key="3">
    <source>
        <dbReference type="ARBA" id="ARBA00023054"/>
    </source>
</evidence>
<dbReference type="EMBL" id="SKBN01000032">
    <property type="protein sequence ID" value="TGJ86155.1"/>
    <property type="molecule type" value="Genomic_DNA"/>
</dbReference>
<feature type="region of interest" description="Disordered" evidence="5">
    <location>
        <begin position="1"/>
        <end position="27"/>
    </location>
</feature>
<keyword evidence="7" id="KW-1185">Reference proteome</keyword>
<comment type="similarity">
    <text evidence="2">Belongs to the RRP17 family.</text>
</comment>
<feature type="compositionally biased region" description="Basic and acidic residues" evidence="5">
    <location>
        <begin position="179"/>
        <end position="188"/>
    </location>
</feature>
<dbReference type="PANTHER" id="PTHR14577">
    <property type="entry name" value="NUCLEOLAR PROTEIN 12"/>
    <property type="match status" value="1"/>
</dbReference>
<reference evidence="6 7" key="1">
    <citation type="submission" date="2019-03" db="EMBL/GenBank/DDBJ databases">
        <title>Draft genome sequence of Xylaria hypoxylon DSM 108379, a ubiquitous saprotrophic-parasitic fungi on hardwood.</title>
        <authorList>
            <person name="Buettner E."/>
            <person name="Leonhardt S."/>
            <person name="Gebauer A.M."/>
            <person name="Liers C."/>
            <person name="Hofrichter M."/>
            <person name="Kellner H."/>
        </authorList>
    </citation>
    <scope>NUCLEOTIDE SEQUENCE [LARGE SCALE GENOMIC DNA]</scope>
    <source>
        <strain evidence="6 7">DSM 108379</strain>
    </source>
</reference>
<feature type="compositionally biased region" description="Low complexity" evidence="5">
    <location>
        <begin position="49"/>
        <end position="59"/>
    </location>
</feature>
<evidence type="ECO:0000313" key="7">
    <source>
        <dbReference type="Proteomes" id="UP000297716"/>
    </source>
</evidence>
<evidence type="ECO:0008006" key="8">
    <source>
        <dbReference type="Google" id="ProtNLM"/>
    </source>
</evidence>
<dbReference type="AlphaFoldDB" id="A0A4Z0Z3X6"/>
<keyword evidence="4" id="KW-0539">Nucleus</keyword>
<evidence type="ECO:0000256" key="1">
    <source>
        <dbReference type="ARBA" id="ARBA00004604"/>
    </source>
</evidence>
<feature type="compositionally biased region" description="Polar residues" evidence="5">
    <location>
        <begin position="141"/>
        <end position="158"/>
    </location>
</feature>
<gene>
    <name evidence="6" type="ORF">E0Z10_g2572</name>
</gene>
<dbReference type="PANTHER" id="PTHR14577:SF0">
    <property type="entry name" value="NUCLEOLAR PROTEIN 12"/>
    <property type="match status" value="1"/>
</dbReference>
<name>A0A4Z0Z3X6_9PEZI</name>
<accession>A0A4Z0Z3X6</accession>